<dbReference type="Pfam" id="PF18765">
    <property type="entry name" value="Polbeta"/>
    <property type="match status" value="1"/>
</dbReference>
<dbReference type="CDD" id="cd05403">
    <property type="entry name" value="NT_KNTase_like"/>
    <property type="match status" value="1"/>
</dbReference>
<accession>A0A2H0XYZ8</accession>
<comment type="caution">
    <text evidence="2">The sequence shown here is derived from an EMBL/GenBank/DDBJ whole genome shotgun (WGS) entry which is preliminary data.</text>
</comment>
<feature type="domain" description="Polymerase beta nucleotidyltransferase" evidence="1">
    <location>
        <begin position="12"/>
        <end position="94"/>
    </location>
</feature>
<organism evidence="2 3">
    <name type="scientific">Candidatus Saganbacteria bacterium CG08_land_8_20_14_0_20_45_16</name>
    <dbReference type="NCBI Taxonomy" id="2014293"/>
    <lineage>
        <taxon>Bacteria</taxon>
        <taxon>Bacillati</taxon>
        <taxon>Saganbacteria</taxon>
    </lineage>
</organism>
<evidence type="ECO:0000313" key="2">
    <source>
        <dbReference type="EMBL" id="PIS30263.1"/>
    </source>
</evidence>
<gene>
    <name evidence="2" type="ORF">COT42_03535</name>
</gene>
<evidence type="ECO:0000313" key="3">
    <source>
        <dbReference type="Proteomes" id="UP000231343"/>
    </source>
</evidence>
<proteinExistence type="predicted"/>
<dbReference type="AlphaFoldDB" id="A0A2H0XYZ8"/>
<reference evidence="2 3" key="1">
    <citation type="submission" date="2017-09" db="EMBL/GenBank/DDBJ databases">
        <title>Depth-based differentiation of microbial function through sediment-hosted aquifers and enrichment of novel symbionts in the deep terrestrial subsurface.</title>
        <authorList>
            <person name="Probst A.J."/>
            <person name="Ladd B."/>
            <person name="Jarett J.K."/>
            <person name="Geller-Mcgrath D.E."/>
            <person name="Sieber C.M."/>
            <person name="Emerson J.B."/>
            <person name="Anantharaman K."/>
            <person name="Thomas B.C."/>
            <person name="Malmstrom R."/>
            <person name="Stieglmeier M."/>
            <person name="Klingl A."/>
            <person name="Woyke T."/>
            <person name="Ryan C.M."/>
            <person name="Banfield J.F."/>
        </authorList>
    </citation>
    <scope>NUCLEOTIDE SEQUENCE [LARGE SCALE GENOMIC DNA]</scope>
    <source>
        <strain evidence="2">CG08_land_8_20_14_0_20_45_16</strain>
    </source>
</reference>
<evidence type="ECO:0000259" key="1">
    <source>
        <dbReference type="Pfam" id="PF18765"/>
    </source>
</evidence>
<dbReference type="InterPro" id="IPR043519">
    <property type="entry name" value="NT_sf"/>
</dbReference>
<dbReference type="Proteomes" id="UP000231343">
    <property type="component" value="Unassembled WGS sequence"/>
</dbReference>
<dbReference type="EMBL" id="PEYM01000059">
    <property type="protein sequence ID" value="PIS30263.1"/>
    <property type="molecule type" value="Genomic_DNA"/>
</dbReference>
<dbReference type="Gene3D" id="3.30.460.10">
    <property type="entry name" value="Beta Polymerase, domain 2"/>
    <property type="match status" value="1"/>
</dbReference>
<sequence length="99" mass="11474">MNLDKKHLTVVKDILRQYVPGCEVLVFGSRLTGQAKSYSDLDLALRGQKKIERKKLIELKDAFEESNLPFRVDILDWHRITESFRKTIQKDFVVLQAAA</sequence>
<protein>
    <recommendedName>
        <fullName evidence="1">Polymerase beta nucleotidyltransferase domain-containing protein</fullName>
    </recommendedName>
</protein>
<dbReference type="SUPFAM" id="SSF81301">
    <property type="entry name" value="Nucleotidyltransferase"/>
    <property type="match status" value="1"/>
</dbReference>
<name>A0A2H0XYZ8_UNCSA</name>
<dbReference type="InterPro" id="IPR041633">
    <property type="entry name" value="Polbeta"/>
</dbReference>